<accession>A0A812CDF6</accession>
<dbReference type="PROSITE" id="PS50025">
    <property type="entry name" value="LAM_G_DOMAIN"/>
    <property type="match status" value="4"/>
</dbReference>
<dbReference type="PANTHER" id="PTHR15036:SF67">
    <property type="entry name" value="LAMININ SUBUNIT ALPHA-LIKE PROTEIN"/>
    <property type="match status" value="1"/>
</dbReference>
<proteinExistence type="predicted"/>
<dbReference type="OrthoDB" id="5984158at2759"/>
<dbReference type="SMART" id="SM00282">
    <property type="entry name" value="LamG"/>
    <property type="match status" value="3"/>
</dbReference>
<dbReference type="AlphaFoldDB" id="A0A812CDF6"/>
<dbReference type="InterPro" id="IPR001791">
    <property type="entry name" value="Laminin_G"/>
</dbReference>
<dbReference type="Gene3D" id="2.60.120.200">
    <property type="match status" value="4"/>
</dbReference>
<evidence type="ECO:0000313" key="3">
    <source>
        <dbReference type="EMBL" id="CAE1264020.1"/>
    </source>
</evidence>
<dbReference type="InterPro" id="IPR050372">
    <property type="entry name" value="Neurexin-related_CASP"/>
</dbReference>
<evidence type="ECO:0000259" key="2">
    <source>
        <dbReference type="PROSITE" id="PS50025"/>
    </source>
</evidence>
<evidence type="ECO:0000256" key="1">
    <source>
        <dbReference type="PROSITE-ProRule" id="PRU00122"/>
    </source>
</evidence>
<feature type="domain" description="Laminin G" evidence="2">
    <location>
        <begin position="275"/>
        <end position="448"/>
    </location>
</feature>
<feature type="domain" description="Laminin G" evidence="2">
    <location>
        <begin position="454"/>
        <end position="627"/>
    </location>
</feature>
<dbReference type="EMBL" id="CAHIKZ030001435">
    <property type="protein sequence ID" value="CAE1264020.1"/>
    <property type="molecule type" value="Genomic_DNA"/>
</dbReference>
<dbReference type="Pfam" id="PF02210">
    <property type="entry name" value="Laminin_G_2"/>
    <property type="match status" value="3"/>
</dbReference>
<feature type="disulfide bond" evidence="1">
    <location>
        <begin position="600"/>
        <end position="627"/>
    </location>
</feature>
<feature type="domain" description="Laminin G" evidence="2">
    <location>
        <begin position="64"/>
        <end position="231"/>
    </location>
</feature>
<organism evidence="3 4">
    <name type="scientific">Acanthosepion pharaonis</name>
    <name type="common">Pharaoh cuttlefish</name>
    <name type="synonym">Sepia pharaonis</name>
    <dbReference type="NCBI Taxonomy" id="158019"/>
    <lineage>
        <taxon>Eukaryota</taxon>
        <taxon>Metazoa</taxon>
        <taxon>Spiralia</taxon>
        <taxon>Lophotrochozoa</taxon>
        <taxon>Mollusca</taxon>
        <taxon>Cephalopoda</taxon>
        <taxon>Coleoidea</taxon>
        <taxon>Decapodiformes</taxon>
        <taxon>Sepiida</taxon>
        <taxon>Sepiina</taxon>
        <taxon>Sepiidae</taxon>
        <taxon>Acanthosepion</taxon>
    </lineage>
</organism>
<evidence type="ECO:0000313" key="4">
    <source>
        <dbReference type="Proteomes" id="UP000597762"/>
    </source>
</evidence>
<dbReference type="Proteomes" id="UP000597762">
    <property type="component" value="Unassembled WGS sequence"/>
</dbReference>
<protein>
    <submittedName>
        <fullName evidence="3">LAMA3_5</fullName>
    </submittedName>
</protein>
<comment type="caution">
    <text evidence="3">The sequence shown here is derived from an EMBL/GenBank/DDBJ whole genome shotgun (WGS) entry which is preliminary data.</text>
</comment>
<dbReference type="CDD" id="cd00110">
    <property type="entry name" value="LamG"/>
    <property type="match status" value="3"/>
</dbReference>
<reference evidence="3" key="1">
    <citation type="submission" date="2021-01" db="EMBL/GenBank/DDBJ databases">
        <authorList>
            <person name="Li R."/>
            <person name="Bekaert M."/>
        </authorList>
    </citation>
    <scope>NUCLEOTIDE SEQUENCE</scope>
    <source>
        <strain evidence="3">Farmed</strain>
    </source>
</reference>
<feature type="domain" description="Laminin G" evidence="2">
    <location>
        <begin position="1"/>
        <end position="57"/>
    </location>
</feature>
<feature type="disulfide bond" evidence="1">
    <location>
        <begin position="204"/>
        <end position="231"/>
    </location>
</feature>
<gene>
    <name evidence="3" type="ORF">SPHA_34047</name>
</gene>
<sequence length="630" mass="69040">MLAVKELFVGGYSDYLDMPRRNVSDFGFTGCIKNLQFNADTSGFANSILAHKVIPGCPELIARSVNFPPPANNYISKMITTDPIRFHVTMKIRTERTEGLLLYAFSPSDDRKFFSFFLDDGKIKVVSTQGTQLYSKLSNYNDANWHYISVVNAGQELTLNINDEDMTVTSSAIQLNPDVQLYFGGFSRDVNLPDSVTKSQFHGCIEDVTINGKFFNFAMAKASSGVRLNLCPLDISTTFPSTSVLPATPPPTLPPGQCALPLQPAEADPSTATGYRFGTTSNTSRWEINKLNGNEGRNKLSIDFQTKTPDGILMYVADKSHNDFMSIFLKNGYLHFHFNCGSGTASLITPKTYNDGKWHKVQISRQAKKGTMGVDNTKVLRTSSTGSSSSLDIIKPYYFGGLSAAQRIKAKKNLNGINMQYVGCMRNIEIQKKPVADDAGEMFEVEPCSSLAEFGTFFGQGGGYIQLYKKFHIGTDLELSLDVKPRSMSGVLLSVYSRDFLLLELVDGEVQVTFDNGAGAFTSKSQPQFNNEICNGRWHKIKVVKAKHVAYLIVDGIKSVLATGKAGASSADTKHPLYIGGIPEEGKHKAVKSSVPYVGCIRNVKIKEESVSLVGKMSSGNVRFGSCSTI</sequence>
<name>A0A812CDF6_ACAPH</name>
<comment type="caution">
    <text evidence="1">Lacks conserved residue(s) required for the propagation of feature annotation.</text>
</comment>
<dbReference type="SUPFAM" id="SSF49899">
    <property type="entry name" value="Concanavalin A-like lectins/glucanases"/>
    <property type="match status" value="4"/>
</dbReference>
<dbReference type="PANTHER" id="PTHR15036">
    <property type="entry name" value="PIKACHURIN-LIKE PROTEIN"/>
    <property type="match status" value="1"/>
</dbReference>
<dbReference type="InterPro" id="IPR013320">
    <property type="entry name" value="ConA-like_dom_sf"/>
</dbReference>
<keyword evidence="4" id="KW-1185">Reference proteome</keyword>
<keyword evidence="1" id="KW-1015">Disulfide bond</keyword>